<dbReference type="Proteomes" id="UP000253507">
    <property type="component" value="Unassembled WGS sequence"/>
</dbReference>
<feature type="transmembrane region" description="Helical" evidence="2">
    <location>
        <begin position="59"/>
        <end position="79"/>
    </location>
</feature>
<comment type="caution">
    <text evidence="4">The sequence shown here is derived from an EMBL/GenBank/DDBJ whole genome shotgun (WGS) entry which is preliminary data.</text>
</comment>
<dbReference type="AlphaFoldDB" id="A0A367ELE6"/>
<sequence length="220" mass="22938">MTSTTHAQTRTPLSALPADRSARGGRFGREVGYLLSGLPLGIASFTLMITGFAVGVSTLILFVGVPVLAGTLAMARYLARVEADHIAAVTGRPLPARAVAPGPGPGHSGRWSGVRDPQAWRDLVHAVLAFPVRVVTFCLTLTWLAGGVGGVTYGLWSWPIPRGDSDGWVDLAFGLTGRAPDIAGNLVLGVFLLATVVPVVRGLATVQASLGRVLLRRGDV</sequence>
<evidence type="ECO:0000259" key="3">
    <source>
        <dbReference type="Pfam" id="PF13796"/>
    </source>
</evidence>
<dbReference type="EMBL" id="QOIM01000034">
    <property type="protein sequence ID" value="RCG18040.1"/>
    <property type="molecule type" value="Genomic_DNA"/>
</dbReference>
<dbReference type="Pfam" id="PF13796">
    <property type="entry name" value="Sensor"/>
    <property type="match status" value="1"/>
</dbReference>
<organism evidence="4 5">
    <name type="scientific">Streptomyces reniochalinae</name>
    <dbReference type="NCBI Taxonomy" id="2250578"/>
    <lineage>
        <taxon>Bacteria</taxon>
        <taxon>Bacillati</taxon>
        <taxon>Actinomycetota</taxon>
        <taxon>Actinomycetes</taxon>
        <taxon>Kitasatosporales</taxon>
        <taxon>Streptomycetaceae</taxon>
        <taxon>Streptomyces</taxon>
    </lineage>
</organism>
<reference evidence="4 5" key="1">
    <citation type="submission" date="2018-06" db="EMBL/GenBank/DDBJ databases">
        <title>Streptomyces reniochalinae sp. nov. and Streptomyces diacarnus sp. nov. from marine sponges.</title>
        <authorList>
            <person name="Li L."/>
        </authorList>
    </citation>
    <scope>NUCLEOTIDE SEQUENCE [LARGE SCALE GENOMIC DNA]</scope>
    <source>
        <strain evidence="4 5">LHW50302</strain>
    </source>
</reference>
<evidence type="ECO:0000313" key="4">
    <source>
        <dbReference type="EMBL" id="RCG18040.1"/>
    </source>
</evidence>
<dbReference type="OrthoDB" id="4198152at2"/>
<feature type="domain" description="Putative sensor" evidence="3">
    <location>
        <begin position="33"/>
        <end position="215"/>
    </location>
</feature>
<proteinExistence type="predicted"/>
<evidence type="ECO:0000313" key="5">
    <source>
        <dbReference type="Proteomes" id="UP000253507"/>
    </source>
</evidence>
<feature type="region of interest" description="Disordered" evidence="1">
    <location>
        <begin position="1"/>
        <end position="21"/>
    </location>
</feature>
<accession>A0A367ELE6</accession>
<dbReference type="RefSeq" id="WP_114016157.1">
    <property type="nucleotide sequence ID" value="NZ_QOIM01000034.1"/>
</dbReference>
<keyword evidence="5" id="KW-1185">Reference proteome</keyword>
<gene>
    <name evidence="4" type="ORF">DQ392_15335</name>
</gene>
<feature type="transmembrane region" description="Helical" evidence="2">
    <location>
        <begin position="134"/>
        <end position="156"/>
    </location>
</feature>
<keyword evidence="2" id="KW-1133">Transmembrane helix</keyword>
<evidence type="ECO:0000256" key="2">
    <source>
        <dbReference type="SAM" id="Phobius"/>
    </source>
</evidence>
<protein>
    <recommendedName>
        <fullName evidence="3">Putative sensor domain-containing protein</fullName>
    </recommendedName>
</protein>
<feature type="transmembrane region" description="Helical" evidence="2">
    <location>
        <begin position="182"/>
        <end position="204"/>
    </location>
</feature>
<feature type="transmembrane region" description="Helical" evidence="2">
    <location>
        <begin position="31"/>
        <end position="53"/>
    </location>
</feature>
<name>A0A367ELE6_9ACTN</name>
<evidence type="ECO:0000256" key="1">
    <source>
        <dbReference type="SAM" id="MobiDB-lite"/>
    </source>
</evidence>
<keyword evidence="2" id="KW-0812">Transmembrane</keyword>
<feature type="compositionally biased region" description="Polar residues" evidence="1">
    <location>
        <begin position="1"/>
        <end position="12"/>
    </location>
</feature>
<dbReference type="InterPro" id="IPR025828">
    <property type="entry name" value="Put_sensor_dom"/>
</dbReference>
<keyword evidence="2" id="KW-0472">Membrane</keyword>